<comment type="catalytic activity">
    <reaction evidence="10">
        <text>adenylyl-molybdopterin + molybdate = Mo-molybdopterin + AMP + H(+)</text>
        <dbReference type="Rhea" id="RHEA:35047"/>
        <dbReference type="ChEBI" id="CHEBI:15378"/>
        <dbReference type="ChEBI" id="CHEBI:36264"/>
        <dbReference type="ChEBI" id="CHEBI:62727"/>
        <dbReference type="ChEBI" id="CHEBI:71302"/>
        <dbReference type="ChEBI" id="CHEBI:456215"/>
        <dbReference type="EC" id="2.10.1.1"/>
    </reaction>
</comment>
<dbReference type="Pfam" id="PF03453">
    <property type="entry name" value="MoeA_N"/>
    <property type="match status" value="1"/>
</dbReference>
<evidence type="ECO:0000256" key="11">
    <source>
        <dbReference type="RuleBase" id="RU365090"/>
    </source>
</evidence>
<evidence type="ECO:0000313" key="13">
    <source>
        <dbReference type="EMBL" id="ROO31876.1"/>
    </source>
</evidence>
<dbReference type="NCBIfam" id="NF045515">
    <property type="entry name" value="Glp_gephyrin"/>
    <property type="match status" value="1"/>
</dbReference>
<evidence type="ECO:0000256" key="3">
    <source>
        <dbReference type="ARBA" id="ARBA00005046"/>
    </source>
</evidence>
<keyword evidence="8 11" id="KW-0460">Magnesium</keyword>
<evidence type="ECO:0000256" key="9">
    <source>
        <dbReference type="ARBA" id="ARBA00023150"/>
    </source>
</evidence>
<dbReference type="Gene3D" id="2.40.340.10">
    <property type="entry name" value="MoeA, C-terminal, domain IV"/>
    <property type="match status" value="1"/>
</dbReference>
<dbReference type="Pfam" id="PF00994">
    <property type="entry name" value="MoCF_biosynth"/>
    <property type="match status" value="1"/>
</dbReference>
<evidence type="ECO:0000256" key="4">
    <source>
        <dbReference type="ARBA" id="ARBA00010763"/>
    </source>
</evidence>
<dbReference type="PANTHER" id="PTHR10192">
    <property type="entry name" value="MOLYBDOPTERIN BIOSYNTHESIS PROTEIN"/>
    <property type="match status" value="1"/>
</dbReference>
<name>A0A423Q128_9GAMM</name>
<evidence type="ECO:0000259" key="12">
    <source>
        <dbReference type="SMART" id="SM00852"/>
    </source>
</evidence>
<keyword evidence="7 11" id="KW-0479">Metal-binding</keyword>
<evidence type="ECO:0000256" key="8">
    <source>
        <dbReference type="ARBA" id="ARBA00022842"/>
    </source>
</evidence>
<reference evidence="13 14" key="1">
    <citation type="submission" date="2013-10" db="EMBL/GenBank/DDBJ databases">
        <title>Salinisphaera halophila YIM 95161 Genome Sequencing.</title>
        <authorList>
            <person name="Lai Q."/>
            <person name="Li C."/>
            <person name="Shao Z."/>
        </authorList>
    </citation>
    <scope>NUCLEOTIDE SEQUENCE [LARGE SCALE GENOMIC DNA]</scope>
    <source>
        <strain evidence="13 14">YIM 95161</strain>
    </source>
</reference>
<evidence type="ECO:0000256" key="1">
    <source>
        <dbReference type="ARBA" id="ARBA00001946"/>
    </source>
</evidence>
<dbReference type="Proteomes" id="UP000285123">
    <property type="component" value="Unassembled WGS sequence"/>
</dbReference>
<dbReference type="EMBL" id="AYKF01000068">
    <property type="protein sequence ID" value="ROO31876.1"/>
    <property type="molecule type" value="Genomic_DNA"/>
</dbReference>
<dbReference type="UniPathway" id="UPA00344"/>
<dbReference type="InterPro" id="IPR008284">
    <property type="entry name" value="MoCF_biosynth_CS"/>
</dbReference>
<evidence type="ECO:0000313" key="14">
    <source>
        <dbReference type="Proteomes" id="UP000285123"/>
    </source>
</evidence>
<dbReference type="InterPro" id="IPR036688">
    <property type="entry name" value="MoeA_C_domain_IV_sf"/>
</dbReference>
<proteinExistence type="inferred from homology"/>
<accession>A0A423Q128</accession>
<keyword evidence="5 11" id="KW-0500">Molybdenum</keyword>
<dbReference type="PANTHER" id="PTHR10192:SF5">
    <property type="entry name" value="GEPHYRIN"/>
    <property type="match status" value="1"/>
</dbReference>
<protein>
    <recommendedName>
        <fullName evidence="11">Molybdopterin molybdenumtransferase</fullName>
        <ecNumber evidence="11">2.10.1.1</ecNumber>
    </recommendedName>
</protein>
<dbReference type="GO" id="GO:0061599">
    <property type="term" value="F:molybdopterin molybdotransferase activity"/>
    <property type="evidence" value="ECO:0007669"/>
    <property type="project" value="UniProtKB-UniRule"/>
</dbReference>
<feature type="domain" description="MoaB/Mog" evidence="12">
    <location>
        <begin position="183"/>
        <end position="319"/>
    </location>
</feature>
<dbReference type="InterPro" id="IPR038987">
    <property type="entry name" value="MoeA-like"/>
</dbReference>
<dbReference type="GO" id="GO:0005829">
    <property type="term" value="C:cytosol"/>
    <property type="evidence" value="ECO:0007669"/>
    <property type="project" value="TreeGrafter"/>
</dbReference>
<evidence type="ECO:0000256" key="6">
    <source>
        <dbReference type="ARBA" id="ARBA00022679"/>
    </source>
</evidence>
<comment type="pathway">
    <text evidence="3 11">Cofactor biosynthesis; molybdopterin biosynthesis.</text>
</comment>
<comment type="caution">
    <text evidence="13">The sequence shown here is derived from an EMBL/GenBank/DDBJ whole genome shotgun (WGS) entry which is preliminary data.</text>
</comment>
<dbReference type="InterPro" id="IPR005110">
    <property type="entry name" value="MoeA_linker/N"/>
</dbReference>
<dbReference type="AlphaFoldDB" id="A0A423Q128"/>
<evidence type="ECO:0000256" key="10">
    <source>
        <dbReference type="ARBA" id="ARBA00047317"/>
    </source>
</evidence>
<dbReference type="FunFam" id="3.40.980.10:FF:000004">
    <property type="entry name" value="Molybdopterin molybdenumtransferase"/>
    <property type="match status" value="1"/>
</dbReference>
<dbReference type="GO" id="GO:0006777">
    <property type="term" value="P:Mo-molybdopterin cofactor biosynthetic process"/>
    <property type="evidence" value="ECO:0007669"/>
    <property type="project" value="UniProtKB-UniRule"/>
</dbReference>
<dbReference type="PROSITE" id="PS01079">
    <property type="entry name" value="MOCF_BIOSYNTHESIS_2"/>
    <property type="match status" value="1"/>
</dbReference>
<dbReference type="InterPro" id="IPR001453">
    <property type="entry name" value="MoaB/Mog_dom"/>
</dbReference>
<dbReference type="SMART" id="SM00852">
    <property type="entry name" value="MoCF_biosynth"/>
    <property type="match status" value="1"/>
</dbReference>
<organism evidence="13 14">
    <name type="scientific">Salinisphaera orenii YIM 95161</name>
    <dbReference type="NCBI Taxonomy" id="1051139"/>
    <lineage>
        <taxon>Bacteria</taxon>
        <taxon>Pseudomonadati</taxon>
        <taxon>Pseudomonadota</taxon>
        <taxon>Gammaproteobacteria</taxon>
        <taxon>Salinisphaerales</taxon>
        <taxon>Salinisphaeraceae</taxon>
        <taxon>Salinisphaera</taxon>
    </lineage>
</organism>
<dbReference type="Gene3D" id="2.170.190.11">
    <property type="entry name" value="Molybdopterin biosynthesis moea protein, domain 3"/>
    <property type="match status" value="1"/>
</dbReference>
<comment type="cofactor">
    <cofactor evidence="1 11">
        <name>Mg(2+)</name>
        <dbReference type="ChEBI" id="CHEBI:18420"/>
    </cofactor>
</comment>
<dbReference type="SUPFAM" id="SSF63867">
    <property type="entry name" value="MoeA C-terminal domain-like"/>
    <property type="match status" value="1"/>
</dbReference>
<dbReference type="InterPro" id="IPR036135">
    <property type="entry name" value="MoeA_linker/N_sf"/>
</dbReference>
<keyword evidence="6 11" id="KW-0808">Transferase</keyword>
<dbReference type="EC" id="2.10.1.1" evidence="11"/>
<dbReference type="InterPro" id="IPR036425">
    <property type="entry name" value="MoaB/Mog-like_dom_sf"/>
</dbReference>
<sequence>MAESRNGPMPLAEARARIVAAISPITDTQTLALPEALHRVLAETVTAGVDVPGADNASMDGFGFAAAQAPADGARLRVVGEVLAGHPFPARVGAGECVRIMTGAVVPAGVDTVVMQENTRTEGDDVVIERVPARGDNIRPAGEDLARGEAVLGPGHYLRPADIAVLASVGAHRVAVYRRPRVAFFSTGDELRPIDGPLAPGEIYDSNRHGLAAVLAELGMEGVDLGVVGDSRAALAAAFDRAMTADAVVTSGGVSVGAADFVLDVLADRGSVDFWRVAIKPGKPLAFGTLGDARFFGLPGNPVSTAVTFVQLVRPALVRLAGGTPAAPVRFTLPTRTDLRKKPGREHYLRGCMAFDGAASEVVAVDHQGSGVMRSMSRADCFIVLPADCGDVAAGTPVTVEPMAQPVWGQPAPPIA</sequence>
<dbReference type="Pfam" id="PF03454">
    <property type="entry name" value="MoeA_C"/>
    <property type="match status" value="1"/>
</dbReference>
<comment type="function">
    <text evidence="2 11">Catalyzes the insertion of molybdate into adenylated molybdopterin with the concomitant release of AMP.</text>
</comment>
<dbReference type="NCBIfam" id="TIGR00177">
    <property type="entry name" value="molyb_syn"/>
    <property type="match status" value="1"/>
</dbReference>
<dbReference type="Gene3D" id="3.90.105.10">
    <property type="entry name" value="Molybdopterin biosynthesis moea protein, domain 2"/>
    <property type="match status" value="1"/>
</dbReference>
<keyword evidence="9 11" id="KW-0501">Molybdenum cofactor biosynthesis</keyword>
<gene>
    <name evidence="13" type="ORF">SAHL_06155</name>
</gene>
<evidence type="ECO:0000256" key="5">
    <source>
        <dbReference type="ARBA" id="ARBA00022505"/>
    </source>
</evidence>
<dbReference type="RefSeq" id="WP_245968413.1">
    <property type="nucleotide sequence ID" value="NZ_AYKF01000068.1"/>
</dbReference>
<evidence type="ECO:0000256" key="2">
    <source>
        <dbReference type="ARBA" id="ARBA00002901"/>
    </source>
</evidence>
<evidence type="ECO:0000256" key="7">
    <source>
        <dbReference type="ARBA" id="ARBA00022723"/>
    </source>
</evidence>
<dbReference type="Gene3D" id="3.40.980.10">
    <property type="entry name" value="MoaB/Mog-like domain"/>
    <property type="match status" value="1"/>
</dbReference>
<comment type="similarity">
    <text evidence="4 11">Belongs to the MoeA family.</text>
</comment>
<dbReference type="SUPFAM" id="SSF63882">
    <property type="entry name" value="MoeA N-terminal region -like"/>
    <property type="match status" value="1"/>
</dbReference>
<dbReference type="InterPro" id="IPR005111">
    <property type="entry name" value="MoeA_C_domain_IV"/>
</dbReference>
<dbReference type="SUPFAM" id="SSF53218">
    <property type="entry name" value="Molybdenum cofactor biosynthesis proteins"/>
    <property type="match status" value="1"/>
</dbReference>
<dbReference type="GO" id="GO:0046872">
    <property type="term" value="F:metal ion binding"/>
    <property type="evidence" value="ECO:0007669"/>
    <property type="project" value="UniProtKB-UniRule"/>
</dbReference>
<dbReference type="CDD" id="cd00887">
    <property type="entry name" value="MoeA"/>
    <property type="match status" value="1"/>
</dbReference>